<dbReference type="SMART" id="SM00052">
    <property type="entry name" value="EAL"/>
    <property type="match status" value="1"/>
</dbReference>
<dbReference type="PANTHER" id="PTHR33121:SF15">
    <property type="entry name" value="BLUE LIGHT- AND TEMPERATURE-REGULATED ANTIREPRESSOR BLUF"/>
    <property type="match status" value="1"/>
</dbReference>
<sequence>MHVVKARVFGQGECGKCGDDIPRIGFEFAFQPIVSFKAQSIFAHEALARGAQGESADSVLGQLTPENRYRFDQECRTRAIEQAAALGMPESLSINFIPNGVANPRACIQRTLRAAANCGFALSRLIFEVTESEKVADPEMLVRIFREYRKLGIKTAIDDFGAGYAGLNLLARFQPDIVKIDIDLIRDVDSNKTKQIIVENIVSLCSKLNIVPLAEGVETFDERDFLLGIGIDLMQGFLFARPAFKAMSPVDPIAWSTR</sequence>
<dbReference type="CDD" id="cd01948">
    <property type="entry name" value="EAL"/>
    <property type="match status" value="1"/>
</dbReference>
<dbReference type="GO" id="GO:0071111">
    <property type="term" value="F:cyclic-guanylate-specific phosphodiesterase activity"/>
    <property type="evidence" value="ECO:0007669"/>
    <property type="project" value="InterPro"/>
</dbReference>
<gene>
    <name evidence="2" type="ORF">HH212_22830</name>
</gene>
<accession>A0A7Z2ZUF5</accession>
<evidence type="ECO:0000313" key="3">
    <source>
        <dbReference type="Proteomes" id="UP000502415"/>
    </source>
</evidence>
<dbReference type="InterPro" id="IPR050706">
    <property type="entry name" value="Cyclic-di-GMP_PDE-like"/>
</dbReference>
<dbReference type="AlphaFoldDB" id="A0A7Z2ZUF5"/>
<dbReference type="PANTHER" id="PTHR33121">
    <property type="entry name" value="CYCLIC DI-GMP PHOSPHODIESTERASE PDEF"/>
    <property type="match status" value="1"/>
</dbReference>
<proteinExistence type="predicted"/>
<dbReference type="Proteomes" id="UP000502415">
    <property type="component" value="Chromosome"/>
</dbReference>
<dbReference type="Pfam" id="PF00563">
    <property type="entry name" value="EAL"/>
    <property type="match status" value="1"/>
</dbReference>
<evidence type="ECO:0000313" key="2">
    <source>
        <dbReference type="EMBL" id="QJE02503.1"/>
    </source>
</evidence>
<dbReference type="PROSITE" id="PS50883">
    <property type="entry name" value="EAL"/>
    <property type="match status" value="1"/>
</dbReference>
<dbReference type="InterPro" id="IPR035919">
    <property type="entry name" value="EAL_sf"/>
</dbReference>
<dbReference type="SUPFAM" id="SSF141868">
    <property type="entry name" value="EAL domain-like"/>
    <property type="match status" value="1"/>
</dbReference>
<dbReference type="KEGG" id="mfy:HH212_22830"/>
<evidence type="ECO:0000259" key="1">
    <source>
        <dbReference type="PROSITE" id="PS50883"/>
    </source>
</evidence>
<feature type="domain" description="EAL" evidence="1">
    <location>
        <begin position="7"/>
        <end position="256"/>
    </location>
</feature>
<reference evidence="2 3" key="1">
    <citation type="submission" date="2020-04" db="EMBL/GenBank/DDBJ databases">
        <title>Genome sequencing of novel species.</title>
        <authorList>
            <person name="Heo J."/>
            <person name="Kim S.-J."/>
            <person name="Kim J.-S."/>
            <person name="Hong S.-B."/>
            <person name="Kwon S.-W."/>
        </authorList>
    </citation>
    <scope>NUCLEOTIDE SEQUENCE [LARGE SCALE GENOMIC DNA]</scope>
    <source>
        <strain evidence="2 3">GN2-R2</strain>
    </source>
</reference>
<name>A0A7Z2ZUF5_9BURK</name>
<protein>
    <submittedName>
        <fullName evidence="2">EAL domain-containing protein</fullName>
    </submittedName>
</protein>
<keyword evidence="3" id="KW-1185">Reference proteome</keyword>
<organism evidence="2 3">
    <name type="scientific">Massilia forsythiae</name>
    <dbReference type="NCBI Taxonomy" id="2728020"/>
    <lineage>
        <taxon>Bacteria</taxon>
        <taxon>Pseudomonadati</taxon>
        <taxon>Pseudomonadota</taxon>
        <taxon>Betaproteobacteria</taxon>
        <taxon>Burkholderiales</taxon>
        <taxon>Oxalobacteraceae</taxon>
        <taxon>Telluria group</taxon>
        <taxon>Massilia</taxon>
    </lineage>
</organism>
<dbReference type="RefSeq" id="WP_170204587.1">
    <property type="nucleotide sequence ID" value="NZ_CP051685.1"/>
</dbReference>
<dbReference type="Gene3D" id="3.20.20.450">
    <property type="entry name" value="EAL domain"/>
    <property type="match status" value="1"/>
</dbReference>
<dbReference type="EMBL" id="CP051685">
    <property type="protein sequence ID" value="QJE02503.1"/>
    <property type="molecule type" value="Genomic_DNA"/>
</dbReference>
<dbReference type="InterPro" id="IPR001633">
    <property type="entry name" value="EAL_dom"/>
</dbReference>